<evidence type="ECO:0000256" key="18">
    <source>
        <dbReference type="PROSITE-ProRule" id="PRU10141"/>
    </source>
</evidence>
<dbReference type="EMBL" id="JAUIZM010000008">
    <property type="protein sequence ID" value="KAK1371206.1"/>
    <property type="molecule type" value="Genomic_DNA"/>
</dbReference>
<keyword evidence="14 21" id="KW-0675">Receptor</keyword>
<dbReference type="SUPFAM" id="SSF51110">
    <property type="entry name" value="alpha-D-mannose-specific plant lectins"/>
    <property type="match status" value="1"/>
</dbReference>
<evidence type="ECO:0000313" key="21">
    <source>
        <dbReference type="EMBL" id="KAK1371206.1"/>
    </source>
</evidence>
<evidence type="ECO:0000256" key="7">
    <source>
        <dbReference type="ARBA" id="ARBA00022729"/>
    </source>
</evidence>
<feature type="domain" description="Protein kinase" evidence="20">
    <location>
        <begin position="458"/>
        <end position="660"/>
    </location>
</feature>
<gene>
    <name evidence="21" type="ORF">POM88_037298</name>
</gene>
<dbReference type="GO" id="GO:0004674">
    <property type="term" value="F:protein serine/threonine kinase activity"/>
    <property type="evidence" value="ECO:0007669"/>
    <property type="project" value="UniProtKB-KW"/>
</dbReference>
<keyword evidence="4" id="KW-0245">EGF-like domain</keyword>
<comment type="catalytic activity">
    <reaction evidence="17">
        <text>L-seryl-[protein] + ATP = O-phospho-L-seryl-[protein] + ADP + H(+)</text>
        <dbReference type="Rhea" id="RHEA:17989"/>
        <dbReference type="Rhea" id="RHEA-COMP:9863"/>
        <dbReference type="Rhea" id="RHEA-COMP:11604"/>
        <dbReference type="ChEBI" id="CHEBI:15378"/>
        <dbReference type="ChEBI" id="CHEBI:29999"/>
        <dbReference type="ChEBI" id="CHEBI:30616"/>
        <dbReference type="ChEBI" id="CHEBI:83421"/>
        <dbReference type="ChEBI" id="CHEBI:456216"/>
        <dbReference type="EC" id="2.7.11.1"/>
    </reaction>
</comment>
<evidence type="ECO:0000256" key="3">
    <source>
        <dbReference type="ARBA" id="ARBA00022527"/>
    </source>
</evidence>
<keyword evidence="8 18" id="KW-0547">Nucleotide-binding</keyword>
<evidence type="ECO:0000256" key="16">
    <source>
        <dbReference type="ARBA" id="ARBA00047899"/>
    </source>
</evidence>
<dbReference type="Gene3D" id="3.30.200.20">
    <property type="entry name" value="Phosphorylase Kinase, domain 1"/>
    <property type="match status" value="1"/>
</dbReference>
<dbReference type="InterPro" id="IPR017441">
    <property type="entry name" value="Protein_kinase_ATP_BS"/>
</dbReference>
<evidence type="ECO:0000256" key="17">
    <source>
        <dbReference type="ARBA" id="ARBA00048679"/>
    </source>
</evidence>
<evidence type="ECO:0000256" key="5">
    <source>
        <dbReference type="ARBA" id="ARBA00022679"/>
    </source>
</evidence>
<keyword evidence="11 19" id="KW-1133">Transmembrane helix</keyword>
<dbReference type="PANTHER" id="PTHR47976">
    <property type="entry name" value="G-TYPE LECTIN S-RECEPTOR-LIKE SERINE/THREONINE-PROTEIN KINASE SD2-5"/>
    <property type="match status" value="1"/>
</dbReference>
<evidence type="ECO:0000256" key="2">
    <source>
        <dbReference type="ARBA" id="ARBA00012513"/>
    </source>
</evidence>
<protein>
    <recommendedName>
        <fullName evidence="2">non-specific serine/threonine protein kinase</fullName>
        <ecNumber evidence="2">2.7.11.1</ecNumber>
    </recommendedName>
</protein>
<keyword evidence="6 19" id="KW-0812">Transmembrane</keyword>
<dbReference type="PROSITE" id="PS00107">
    <property type="entry name" value="PROTEIN_KINASE_ATP"/>
    <property type="match status" value="1"/>
</dbReference>
<dbReference type="Gene3D" id="1.10.510.10">
    <property type="entry name" value="Transferase(Phosphotransferase) domain 1"/>
    <property type="match status" value="1"/>
</dbReference>
<dbReference type="PROSITE" id="PS50011">
    <property type="entry name" value="PROTEIN_KINASE_DOM"/>
    <property type="match status" value="1"/>
</dbReference>
<keyword evidence="22" id="KW-1185">Reference proteome</keyword>
<dbReference type="GO" id="GO:0016020">
    <property type="term" value="C:membrane"/>
    <property type="evidence" value="ECO:0007669"/>
    <property type="project" value="UniProtKB-SubCell"/>
</dbReference>
<evidence type="ECO:0000256" key="15">
    <source>
        <dbReference type="ARBA" id="ARBA00023180"/>
    </source>
</evidence>
<feature type="transmembrane region" description="Helical" evidence="19">
    <location>
        <begin position="397"/>
        <end position="424"/>
    </location>
</feature>
<comment type="subcellular location">
    <subcellularLocation>
        <location evidence="1">Membrane</location>
        <topology evidence="1">Single-pass type I membrane protein</topology>
    </subcellularLocation>
</comment>
<organism evidence="21 22">
    <name type="scientific">Heracleum sosnowskyi</name>
    <dbReference type="NCBI Taxonomy" id="360622"/>
    <lineage>
        <taxon>Eukaryota</taxon>
        <taxon>Viridiplantae</taxon>
        <taxon>Streptophyta</taxon>
        <taxon>Embryophyta</taxon>
        <taxon>Tracheophyta</taxon>
        <taxon>Spermatophyta</taxon>
        <taxon>Magnoliopsida</taxon>
        <taxon>eudicotyledons</taxon>
        <taxon>Gunneridae</taxon>
        <taxon>Pentapetalae</taxon>
        <taxon>asterids</taxon>
        <taxon>campanulids</taxon>
        <taxon>Apiales</taxon>
        <taxon>Apiaceae</taxon>
        <taxon>Apioideae</taxon>
        <taxon>apioid superclade</taxon>
        <taxon>Tordylieae</taxon>
        <taxon>Tordyliinae</taxon>
        <taxon>Heracleum</taxon>
    </lineage>
</organism>
<comment type="catalytic activity">
    <reaction evidence="16">
        <text>L-threonyl-[protein] + ATP = O-phospho-L-threonyl-[protein] + ADP + H(+)</text>
        <dbReference type="Rhea" id="RHEA:46608"/>
        <dbReference type="Rhea" id="RHEA-COMP:11060"/>
        <dbReference type="Rhea" id="RHEA-COMP:11605"/>
        <dbReference type="ChEBI" id="CHEBI:15378"/>
        <dbReference type="ChEBI" id="CHEBI:30013"/>
        <dbReference type="ChEBI" id="CHEBI:30616"/>
        <dbReference type="ChEBI" id="CHEBI:61977"/>
        <dbReference type="ChEBI" id="CHEBI:456216"/>
        <dbReference type="EC" id="2.7.11.1"/>
    </reaction>
</comment>
<evidence type="ECO:0000256" key="8">
    <source>
        <dbReference type="ARBA" id="ARBA00022741"/>
    </source>
</evidence>
<keyword evidence="15" id="KW-0325">Glycoprotein</keyword>
<dbReference type="InterPro" id="IPR001245">
    <property type="entry name" value="Ser-Thr/Tyr_kinase_cat_dom"/>
</dbReference>
<dbReference type="SUPFAM" id="SSF56112">
    <property type="entry name" value="Protein kinase-like (PK-like)"/>
    <property type="match status" value="1"/>
</dbReference>
<proteinExistence type="predicted"/>
<accession>A0AAD8MF46</accession>
<evidence type="ECO:0000313" key="22">
    <source>
        <dbReference type="Proteomes" id="UP001237642"/>
    </source>
</evidence>
<evidence type="ECO:0000256" key="9">
    <source>
        <dbReference type="ARBA" id="ARBA00022777"/>
    </source>
</evidence>
<reference evidence="21" key="2">
    <citation type="submission" date="2023-05" db="EMBL/GenBank/DDBJ databases">
        <authorList>
            <person name="Schelkunov M.I."/>
        </authorList>
    </citation>
    <scope>NUCLEOTIDE SEQUENCE</scope>
    <source>
        <strain evidence="21">Hsosn_3</strain>
        <tissue evidence="21">Leaf</tissue>
    </source>
</reference>
<dbReference type="EC" id="2.7.11.1" evidence="2"/>
<comment type="caution">
    <text evidence="21">The sequence shown here is derived from an EMBL/GenBank/DDBJ whole genome shotgun (WGS) entry which is preliminary data.</text>
</comment>
<keyword evidence="9 21" id="KW-0418">Kinase</keyword>
<evidence type="ECO:0000256" key="12">
    <source>
        <dbReference type="ARBA" id="ARBA00023136"/>
    </source>
</evidence>
<dbReference type="GO" id="GO:0005524">
    <property type="term" value="F:ATP binding"/>
    <property type="evidence" value="ECO:0007669"/>
    <property type="project" value="UniProtKB-UniRule"/>
</dbReference>
<dbReference type="FunFam" id="2.90.10.30:FF:000001">
    <property type="entry name" value="Serine/threonine-protein kinase"/>
    <property type="match status" value="1"/>
</dbReference>
<keyword evidence="10 18" id="KW-0067">ATP-binding</keyword>
<keyword evidence="13" id="KW-1015">Disulfide bond</keyword>
<dbReference type="InterPro" id="IPR011009">
    <property type="entry name" value="Kinase-like_dom_sf"/>
</dbReference>
<sequence>MQRRHRLFYEIDALSLSGFRLWSHDRTALIPVWYGIERTRLVPPGLPPGATADSKRNEIWTSKPFSGTASSAAFNDTGNFRIVGSESSTLWDTFSNPTDTLLPTQTMGVYGELYSRRTETNFTRGRFQLRLRNDGNLVLNTRNILSDSPYDAYYESGTSDTNPNNQGYQVKFNESGYMYILRRNGDIVELTTNKAIPSTGYYHRATLTYDGILVQYYHPKVFTGTTGWTRTWQEPVNICTAIREYYGGGACGFNSICTSDGSRKDCECRETYSLLDPNDKHGGCKPNFTQNCDRNDSIEDLHDFVERPGTDWPLSGYERMNPISEPECKRLCLIDCFCVAAYYNGNSCWKMNLPLRNGRKDKSVVGKTYLKISKGDLPRESHPGDPVYFKTKKIGSLVLVGSVLLGSSVLVNIILIIVACFGSFDIYHKKTIKLKPANNIVETNVCRFTNNELVEATNGFEEELGRGSFGIVYKGLIHMSSTVIVAVKKIDRLVQDGAREFKTEVNVIAQTHHKNLVRLIGFCEEEEHRLLVYEYMVNGTLATLIFGSAKPSWAQRNHIALGIARDHLLPEKRGGYIESGDKAILTDWVWDCFQDGRIFDLVDKDNEDILSDWEKVEIFVMVGIWCIQEDPSLRPTMRKAIQMLEGVADIPYPPCPSPFL</sequence>
<evidence type="ECO:0000259" key="20">
    <source>
        <dbReference type="PROSITE" id="PS50011"/>
    </source>
</evidence>
<feature type="binding site" evidence="18">
    <location>
        <position position="489"/>
    </location>
    <ligand>
        <name>ATP</name>
        <dbReference type="ChEBI" id="CHEBI:30616"/>
    </ligand>
</feature>
<evidence type="ECO:0000256" key="4">
    <source>
        <dbReference type="ARBA" id="ARBA00022536"/>
    </source>
</evidence>
<reference evidence="21" key="1">
    <citation type="submission" date="2023-02" db="EMBL/GenBank/DDBJ databases">
        <title>Genome of toxic invasive species Heracleum sosnowskyi carries increased number of genes despite the absence of recent whole-genome duplications.</title>
        <authorList>
            <person name="Schelkunov M."/>
            <person name="Shtratnikova V."/>
            <person name="Makarenko M."/>
            <person name="Klepikova A."/>
            <person name="Omelchenko D."/>
            <person name="Novikova G."/>
            <person name="Obukhova E."/>
            <person name="Bogdanov V."/>
            <person name="Penin A."/>
            <person name="Logacheva M."/>
        </authorList>
    </citation>
    <scope>NUCLEOTIDE SEQUENCE</scope>
    <source>
        <strain evidence="21">Hsosn_3</strain>
        <tissue evidence="21">Leaf</tissue>
    </source>
</reference>
<evidence type="ECO:0000256" key="19">
    <source>
        <dbReference type="SAM" id="Phobius"/>
    </source>
</evidence>
<dbReference type="Proteomes" id="UP001237642">
    <property type="component" value="Unassembled WGS sequence"/>
</dbReference>
<keyword evidence="7" id="KW-0732">Signal</keyword>
<evidence type="ECO:0000256" key="13">
    <source>
        <dbReference type="ARBA" id="ARBA00023157"/>
    </source>
</evidence>
<keyword evidence="5" id="KW-0808">Transferase</keyword>
<name>A0AAD8MF46_9APIA</name>
<dbReference type="PANTHER" id="PTHR47976:SF15">
    <property type="entry name" value="G-TYPE LECTIN S-RECEPTOR-LIKE SERINE_THREONINE-PROTEIN KINASE RLK1"/>
    <property type="match status" value="1"/>
</dbReference>
<dbReference type="AlphaFoldDB" id="A0AAD8MF46"/>
<evidence type="ECO:0000256" key="11">
    <source>
        <dbReference type="ARBA" id="ARBA00022989"/>
    </source>
</evidence>
<keyword evidence="12 19" id="KW-0472">Membrane</keyword>
<dbReference type="Pfam" id="PF07714">
    <property type="entry name" value="PK_Tyr_Ser-Thr"/>
    <property type="match status" value="1"/>
</dbReference>
<keyword evidence="3" id="KW-0723">Serine/threonine-protein kinase</keyword>
<dbReference type="FunFam" id="3.30.200.20:FF:000059">
    <property type="entry name" value="S-receptor-like serine/threonine-protein kinase"/>
    <property type="match status" value="1"/>
</dbReference>
<evidence type="ECO:0000256" key="10">
    <source>
        <dbReference type="ARBA" id="ARBA00022840"/>
    </source>
</evidence>
<evidence type="ECO:0000256" key="6">
    <source>
        <dbReference type="ARBA" id="ARBA00022692"/>
    </source>
</evidence>
<dbReference type="InterPro" id="IPR036426">
    <property type="entry name" value="Bulb-type_lectin_dom_sf"/>
</dbReference>
<dbReference type="InterPro" id="IPR051343">
    <property type="entry name" value="G-type_lectin_kinases/EP1-like"/>
</dbReference>
<dbReference type="InterPro" id="IPR000719">
    <property type="entry name" value="Prot_kinase_dom"/>
</dbReference>
<dbReference type="CDD" id="cd01098">
    <property type="entry name" value="PAN_AP_plant"/>
    <property type="match status" value="1"/>
</dbReference>
<evidence type="ECO:0000256" key="14">
    <source>
        <dbReference type="ARBA" id="ARBA00023170"/>
    </source>
</evidence>
<dbReference type="Gene3D" id="2.90.10.10">
    <property type="entry name" value="Bulb-type lectin domain"/>
    <property type="match status" value="1"/>
</dbReference>
<evidence type="ECO:0000256" key="1">
    <source>
        <dbReference type="ARBA" id="ARBA00004479"/>
    </source>
</evidence>